<sequence length="83" mass="9593">MADSIYFKDIFLSTIYDAKSKRIRVRPKEGQKVPVLWVSCSRKQRSQMQLGTVFRTDVKLINTGKRKPYLAATKKIIGQLSLF</sequence>
<gene>
    <name evidence="1" type="ORF">HNP25_002205</name>
</gene>
<comment type="caution">
    <text evidence="1">The sequence shown here is derived from an EMBL/GenBank/DDBJ whole genome shotgun (WGS) entry which is preliminary data.</text>
</comment>
<dbReference type="Proteomes" id="UP000524404">
    <property type="component" value="Unassembled WGS sequence"/>
</dbReference>
<protein>
    <submittedName>
        <fullName evidence="1">Uncharacterized protein</fullName>
    </submittedName>
</protein>
<keyword evidence="2" id="KW-1185">Reference proteome</keyword>
<reference evidence="1 2" key="1">
    <citation type="submission" date="2020-08" db="EMBL/GenBank/DDBJ databases">
        <title>Functional genomics of gut bacteria from endangered species of beetles.</title>
        <authorList>
            <person name="Carlos-Shanley C."/>
        </authorList>
    </citation>
    <scope>NUCLEOTIDE SEQUENCE [LARGE SCALE GENOMIC DNA]</scope>
    <source>
        <strain evidence="1 2">S00070</strain>
    </source>
</reference>
<evidence type="ECO:0000313" key="2">
    <source>
        <dbReference type="Proteomes" id="UP000524404"/>
    </source>
</evidence>
<dbReference type="RefSeq" id="WP_184134074.1">
    <property type="nucleotide sequence ID" value="NZ_JACHKT010000014.1"/>
</dbReference>
<dbReference type="AlphaFoldDB" id="A0A841EH80"/>
<dbReference type="EMBL" id="JACHKT010000014">
    <property type="protein sequence ID" value="MBB6003547.1"/>
    <property type="molecule type" value="Genomic_DNA"/>
</dbReference>
<organism evidence="1 2">
    <name type="scientific">Arcicella rosea</name>
    <dbReference type="NCBI Taxonomy" id="502909"/>
    <lineage>
        <taxon>Bacteria</taxon>
        <taxon>Pseudomonadati</taxon>
        <taxon>Bacteroidota</taxon>
        <taxon>Cytophagia</taxon>
        <taxon>Cytophagales</taxon>
        <taxon>Flectobacillaceae</taxon>
        <taxon>Arcicella</taxon>
    </lineage>
</organism>
<accession>A0A841EH80</accession>
<proteinExistence type="predicted"/>
<name>A0A841EH80_9BACT</name>
<evidence type="ECO:0000313" key="1">
    <source>
        <dbReference type="EMBL" id="MBB6003547.1"/>
    </source>
</evidence>